<reference evidence="1" key="2">
    <citation type="submission" date="2023-05" db="EMBL/GenBank/DDBJ databases">
        <authorList>
            <person name="Schelkunov M.I."/>
        </authorList>
    </citation>
    <scope>NUCLEOTIDE SEQUENCE</scope>
    <source>
        <strain evidence="1">Hsosn_3</strain>
        <tissue evidence="1">Leaf</tissue>
    </source>
</reference>
<dbReference type="AlphaFoldDB" id="A0AAD8N1H9"/>
<evidence type="ECO:0000313" key="1">
    <source>
        <dbReference type="EMBL" id="KAK1392297.1"/>
    </source>
</evidence>
<dbReference type="Proteomes" id="UP001237642">
    <property type="component" value="Unassembled WGS sequence"/>
</dbReference>
<sequence>MINLKIPAGKNRSGGKLWAHLINQAYLLELVYIQTSNTLFGIRDALTLSKYGFVCRRRYFKNRLVLNHGSKLTYLLQLVQIQNICVTYLVEVLPVLEQIFYIQSWRIRESGSLILVCSIVHQPSLSKAQFFSAPRKMCCGVLGSLACLNPEPPLILEKTLGSFLHSDKFLPVLGLLQY</sequence>
<gene>
    <name evidence="1" type="ORF">POM88_011353</name>
</gene>
<organism evidence="1 2">
    <name type="scientific">Heracleum sosnowskyi</name>
    <dbReference type="NCBI Taxonomy" id="360622"/>
    <lineage>
        <taxon>Eukaryota</taxon>
        <taxon>Viridiplantae</taxon>
        <taxon>Streptophyta</taxon>
        <taxon>Embryophyta</taxon>
        <taxon>Tracheophyta</taxon>
        <taxon>Spermatophyta</taxon>
        <taxon>Magnoliopsida</taxon>
        <taxon>eudicotyledons</taxon>
        <taxon>Gunneridae</taxon>
        <taxon>Pentapetalae</taxon>
        <taxon>asterids</taxon>
        <taxon>campanulids</taxon>
        <taxon>Apiales</taxon>
        <taxon>Apiaceae</taxon>
        <taxon>Apioideae</taxon>
        <taxon>apioid superclade</taxon>
        <taxon>Tordylieae</taxon>
        <taxon>Tordyliinae</taxon>
        <taxon>Heracleum</taxon>
    </lineage>
</organism>
<comment type="caution">
    <text evidence="1">The sequence shown here is derived from an EMBL/GenBank/DDBJ whole genome shotgun (WGS) entry which is preliminary data.</text>
</comment>
<evidence type="ECO:0000313" key="2">
    <source>
        <dbReference type="Proteomes" id="UP001237642"/>
    </source>
</evidence>
<protein>
    <submittedName>
        <fullName evidence="1">Uncharacterized protein</fullName>
    </submittedName>
</protein>
<name>A0AAD8N1H9_9APIA</name>
<dbReference type="EMBL" id="JAUIZM010000003">
    <property type="protein sequence ID" value="KAK1392297.1"/>
    <property type="molecule type" value="Genomic_DNA"/>
</dbReference>
<keyword evidence="2" id="KW-1185">Reference proteome</keyword>
<reference evidence="1" key="1">
    <citation type="submission" date="2023-02" db="EMBL/GenBank/DDBJ databases">
        <title>Genome of toxic invasive species Heracleum sosnowskyi carries increased number of genes despite the absence of recent whole-genome duplications.</title>
        <authorList>
            <person name="Schelkunov M."/>
            <person name="Shtratnikova V."/>
            <person name="Makarenko M."/>
            <person name="Klepikova A."/>
            <person name="Omelchenko D."/>
            <person name="Novikova G."/>
            <person name="Obukhova E."/>
            <person name="Bogdanov V."/>
            <person name="Penin A."/>
            <person name="Logacheva M."/>
        </authorList>
    </citation>
    <scope>NUCLEOTIDE SEQUENCE</scope>
    <source>
        <strain evidence="1">Hsosn_3</strain>
        <tissue evidence="1">Leaf</tissue>
    </source>
</reference>
<accession>A0AAD8N1H9</accession>
<proteinExistence type="predicted"/>